<reference evidence="2" key="1">
    <citation type="journal article" date="2013" name="J. Plant Res.">
        <title>Effect of fungi and light on seed germination of three Opuntia species from semiarid lands of central Mexico.</title>
        <authorList>
            <person name="Delgado-Sanchez P."/>
            <person name="Jimenez-Bremont J.F."/>
            <person name="Guerrero-Gonzalez Mde L."/>
            <person name="Flores J."/>
        </authorList>
    </citation>
    <scope>NUCLEOTIDE SEQUENCE</scope>
    <source>
        <tissue evidence="2">Cladode</tissue>
    </source>
</reference>
<evidence type="ECO:0000313" key="2">
    <source>
        <dbReference type="EMBL" id="MBA4618907.1"/>
    </source>
</evidence>
<name>A0A7C9CK76_OPUST</name>
<dbReference type="EMBL" id="GISG01022686">
    <property type="protein sequence ID" value="MBA4618907.1"/>
    <property type="molecule type" value="Transcribed_RNA"/>
</dbReference>
<reference evidence="2" key="2">
    <citation type="submission" date="2020-07" db="EMBL/GenBank/DDBJ databases">
        <authorList>
            <person name="Vera ALvarez R."/>
            <person name="Arias-Moreno D.M."/>
            <person name="Jimenez-Jacinto V."/>
            <person name="Jimenez-Bremont J.F."/>
            <person name="Swaminathan K."/>
            <person name="Moose S.P."/>
            <person name="Guerrero-Gonzalez M.L."/>
            <person name="Marino-Ramirez L."/>
            <person name="Landsman D."/>
            <person name="Rodriguez-Kessler M."/>
            <person name="Delgado-Sanchez P."/>
        </authorList>
    </citation>
    <scope>NUCLEOTIDE SEQUENCE</scope>
    <source>
        <tissue evidence="2">Cladode</tissue>
    </source>
</reference>
<organism evidence="2">
    <name type="scientific">Opuntia streptacantha</name>
    <name type="common">Prickly pear cactus</name>
    <name type="synonym">Opuntia cardona</name>
    <dbReference type="NCBI Taxonomy" id="393608"/>
    <lineage>
        <taxon>Eukaryota</taxon>
        <taxon>Viridiplantae</taxon>
        <taxon>Streptophyta</taxon>
        <taxon>Embryophyta</taxon>
        <taxon>Tracheophyta</taxon>
        <taxon>Spermatophyta</taxon>
        <taxon>Magnoliopsida</taxon>
        <taxon>eudicotyledons</taxon>
        <taxon>Gunneridae</taxon>
        <taxon>Pentapetalae</taxon>
        <taxon>Caryophyllales</taxon>
        <taxon>Cactineae</taxon>
        <taxon>Cactaceae</taxon>
        <taxon>Opuntioideae</taxon>
        <taxon>Opuntia</taxon>
    </lineage>
</organism>
<accession>A0A7C9CK76</accession>
<sequence length="107" mass="12428">MIQHNCRHKLALVPLIYVPVVHSIAVPTSFQSNQLLLLRSQMHFILGETLNLNSQVLPQSIQFLSFNSQMYTLFSKRFIVMQTSFQASIMSQINLRSWPLDWHKVSL</sequence>
<feature type="signal peptide" evidence="1">
    <location>
        <begin position="1"/>
        <end position="23"/>
    </location>
</feature>
<keyword evidence="1" id="KW-0732">Signal</keyword>
<evidence type="ECO:0000256" key="1">
    <source>
        <dbReference type="SAM" id="SignalP"/>
    </source>
</evidence>
<feature type="chain" id="PRO_5028137983" evidence="1">
    <location>
        <begin position="24"/>
        <end position="107"/>
    </location>
</feature>
<protein>
    <submittedName>
        <fullName evidence="2">Uncharacterized protein</fullName>
    </submittedName>
</protein>
<dbReference type="AlphaFoldDB" id="A0A7C9CK76"/>
<proteinExistence type="predicted"/>